<evidence type="ECO:0000313" key="4">
    <source>
        <dbReference type="EMBL" id="PPQ68979.1"/>
    </source>
</evidence>
<name>A0A409VRV7_PSICY</name>
<accession>A0A409VRV7</accession>
<dbReference type="SUPFAM" id="SSF48403">
    <property type="entry name" value="Ankyrin repeat"/>
    <property type="match status" value="1"/>
</dbReference>
<evidence type="ECO:0000313" key="5">
    <source>
        <dbReference type="Proteomes" id="UP000283269"/>
    </source>
</evidence>
<evidence type="ECO:0000256" key="3">
    <source>
        <dbReference type="SAM" id="Phobius"/>
    </source>
</evidence>
<organism evidence="4 5">
    <name type="scientific">Psilocybe cyanescens</name>
    <dbReference type="NCBI Taxonomy" id="93625"/>
    <lineage>
        <taxon>Eukaryota</taxon>
        <taxon>Fungi</taxon>
        <taxon>Dikarya</taxon>
        <taxon>Basidiomycota</taxon>
        <taxon>Agaricomycotina</taxon>
        <taxon>Agaricomycetes</taxon>
        <taxon>Agaricomycetidae</taxon>
        <taxon>Agaricales</taxon>
        <taxon>Agaricineae</taxon>
        <taxon>Strophariaceae</taxon>
        <taxon>Psilocybe</taxon>
    </lineage>
</organism>
<dbReference type="InParanoid" id="A0A409VRV7"/>
<dbReference type="OrthoDB" id="2891447at2759"/>
<dbReference type="PANTHER" id="PTHR24198">
    <property type="entry name" value="ANKYRIN REPEAT AND PROTEIN KINASE DOMAIN-CONTAINING PROTEIN"/>
    <property type="match status" value="1"/>
</dbReference>
<keyword evidence="2" id="KW-0040">ANK repeat</keyword>
<feature type="transmembrane region" description="Helical" evidence="3">
    <location>
        <begin position="390"/>
        <end position="409"/>
    </location>
</feature>
<dbReference type="InterPro" id="IPR036770">
    <property type="entry name" value="Ankyrin_rpt-contain_sf"/>
</dbReference>
<evidence type="ECO:0000256" key="1">
    <source>
        <dbReference type="ARBA" id="ARBA00022737"/>
    </source>
</evidence>
<dbReference type="AlphaFoldDB" id="A0A409VRV7"/>
<dbReference type="GO" id="GO:0005737">
    <property type="term" value="C:cytoplasm"/>
    <property type="evidence" value="ECO:0007669"/>
    <property type="project" value="TreeGrafter"/>
</dbReference>
<dbReference type="SMART" id="SM00248">
    <property type="entry name" value="ANK"/>
    <property type="match status" value="3"/>
</dbReference>
<dbReference type="PANTHER" id="PTHR24198:SF165">
    <property type="entry name" value="ANKYRIN REPEAT-CONTAINING PROTEIN-RELATED"/>
    <property type="match status" value="1"/>
</dbReference>
<keyword evidence="5" id="KW-1185">Reference proteome</keyword>
<keyword evidence="3" id="KW-0472">Membrane</keyword>
<dbReference type="Gene3D" id="1.25.40.20">
    <property type="entry name" value="Ankyrin repeat-containing domain"/>
    <property type="match status" value="1"/>
</dbReference>
<keyword evidence="3" id="KW-0812">Transmembrane</keyword>
<evidence type="ECO:0000256" key="2">
    <source>
        <dbReference type="ARBA" id="ARBA00023043"/>
    </source>
</evidence>
<dbReference type="STRING" id="93625.A0A409VRV7"/>
<gene>
    <name evidence="4" type="ORF">CVT25_009164</name>
</gene>
<sequence>MEALPGYVEGQVPQNAFDALLSRTAAHISATHPHARVLLERFVESQKAPAYNALDAFKEPPKAIDRYPAYTARPSSSWRADPDPLTAVKQAFVMELFEAIRREDDEHIGLLIQHNIVTANTTSQSRQTPLLEAISMKCISIVKQLLNLGADPDAFGTVLSFDVYLQTPHVPESVIRTLPLRSPLMHASSIGSLPIVKLLMEPPYCANDALVAPDGQIALRIASDNGHRAIVEYLPSRRAGHLLRFKHQNARNIALAKRAMQAIAYYVKVIIWGIPRLFLWSLPKHMIVLPVIKSCKKCWAERDKFGSWCKRQFIETPKKVWNWIRSIPRAIKAVCQGMWRFGRVTLPRWAKYLAFWSWELVTTHIPRATRAVLHWLWEGAQLLGQSIWNIFLKILSFLHTTFEAIVTFLRNVSLKDIRNGLYDLILVTFITFPTSLWLWIKKIENAFYQSMVTLFGQVGSVLHLIVALSVWAVMFIPTKLWSILVALGNSIAKAVREVVVWINPKA</sequence>
<comment type="caution">
    <text evidence="4">The sequence shown here is derived from an EMBL/GenBank/DDBJ whole genome shotgun (WGS) entry which is preliminary data.</text>
</comment>
<keyword evidence="3" id="KW-1133">Transmembrane helix</keyword>
<reference evidence="4 5" key="1">
    <citation type="journal article" date="2018" name="Evol. Lett.">
        <title>Horizontal gene cluster transfer increased hallucinogenic mushroom diversity.</title>
        <authorList>
            <person name="Reynolds H.T."/>
            <person name="Vijayakumar V."/>
            <person name="Gluck-Thaler E."/>
            <person name="Korotkin H.B."/>
            <person name="Matheny P.B."/>
            <person name="Slot J.C."/>
        </authorList>
    </citation>
    <scope>NUCLEOTIDE SEQUENCE [LARGE SCALE GENOMIC DNA]</scope>
    <source>
        <strain evidence="4 5">2631</strain>
    </source>
</reference>
<dbReference type="EMBL" id="NHYD01003945">
    <property type="protein sequence ID" value="PPQ68979.1"/>
    <property type="molecule type" value="Genomic_DNA"/>
</dbReference>
<feature type="transmembrane region" description="Helical" evidence="3">
    <location>
        <begin position="421"/>
        <end position="440"/>
    </location>
</feature>
<dbReference type="InterPro" id="IPR002110">
    <property type="entry name" value="Ankyrin_rpt"/>
</dbReference>
<feature type="transmembrane region" description="Helical" evidence="3">
    <location>
        <begin position="460"/>
        <end position="487"/>
    </location>
</feature>
<proteinExistence type="predicted"/>
<protein>
    <submittedName>
        <fullName evidence="4">Uncharacterized protein</fullName>
    </submittedName>
</protein>
<dbReference type="Proteomes" id="UP000283269">
    <property type="component" value="Unassembled WGS sequence"/>
</dbReference>
<dbReference type="Pfam" id="PF00023">
    <property type="entry name" value="Ank"/>
    <property type="match status" value="1"/>
</dbReference>
<keyword evidence="1" id="KW-0677">Repeat</keyword>